<protein>
    <submittedName>
        <fullName evidence="4">KLLA0F10681p</fullName>
    </submittedName>
</protein>
<evidence type="ECO:0000313" key="4">
    <source>
        <dbReference type="EMBL" id="CAG98274.1"/>
    </source>
</evidence>
<gene>
    <name evidence="4" type="ORF">KLLA0_F10681g</name>
</gene>
<evidence type="ECO:0000259" key="3">
    <source>
        <dbReference type="Pfam" id="PF18523"/>
    </source>
</evidence>
<keyword evidence="5" id="KW-1185">Reference proteome</keyword>
<dbReference type="Pfam" id="PF18523">
    <property type="entry name" value="Sld3_N"/>
    <property type="match status" value="1"/>
</dbReference>
<dbReference type="FunCoup" id="Q6CKH3">
    <property type="interactions" value="109"/>
</dbReference>
<organism evidence="4 5">
    <name type="scientific">Kluyveromyces lactis (strain ATCC 8585 / CBS 2359 / DSM 70799 / NBRC 1267 / NRRL Y-1140 / WM37)</name>
    <name type="common">Yeast</name>
    <name type="synonym">Candida sphaerica</name>
    <dbReference type="NCBI Taxonomy" id="284590"/>
    <lineage>
        <taxon>Eukaryota</taxon>
        <taxon>Fungi</taxon>
        <taxon>Dikarya</taxon>
        <taxon>Ascomycota</taxon>
        <taxon>Saccharomycotina</taxon>
        <taxon>Saccharomycetes</taxon>
        <taxon>Saccharomycetales</taxon>
        <taxon>Saccharomycetaceae</taxon>
        <taxon>Kluyveromyces</taxon>
    </lineage>
</organism>
<evidence type="ECO:0000313" key="5">
    <source>
        <dbReference type="Proteomes" id="UP000000598"/>
    </source>
</evidence>
<dbReference type="EMBL" id="CR382126">
    <property type="protein sequence ID" value="CAG98274.1"/>
    <property type="molecule type" value="Genomic_DNA"/>
</dbReference>
<accession>Q6CKH3</accession>
<dbReference type="OMA" id="KNMCKAA"/>
<sequence length="631" mass="72513">MDTSARQWVLICSFLKLPAGFEIDETSVTLVDLKSSEFQQVQANIKATDVVLKHLLRNGDQFIILEHYFQDSWLRWGLVKVPNQESIGHDKPNYKEQVSTRYDVKTLDEWCDLSIEDILPYWKEDRQKIPDGDMPEQLPLVMKPPGFSYGKEMVIDEHGSGSFIHRQELDPSSYLQQKYYEMLYSLNDPLAHFVKSKLSRLKVLCKRHGKAYQTVLKSSLVDQSTFEQRHHLEHCGLLKYESIPDECKDFRVRSIRDTLGVDIERMQNLNDVISDISNILKVRDIKLQIMILLELLTEGKLDSTIKQYETNHANKLNEGSFNMMTTMTRFSRRRNKGKSSKSVKQLKVIDYCQNLDILLDKLGIAEALISTEISLHSEQPPINKLIHEYKQGIVNKNKEISSKGFLSYVVVPYWYKKLPFVVTFITNKIKGPTMEKKPMTNAQQTNSNRSRAGSISSVSDGKRSSPQMPPLLRTRTNSNLVEFLEEETTKKKPKMASRSSSDLKLNRLQKRQMSVQDLSLDDIVKQRQQILEEFSTVRTVLVNGKAINISQSHNNSFQRVGKRKLASYISETGFDDKQQDIHVTATPIKPIEEKKDTPVLVASPSVVSETPVRASPVKVKTRHVRRRLFAP</sequence>
<dbReference type="GO" id="GO:0006270">
    <property type="term" value="P:DNA replication initiation"/>
    <property type="evidence" value="ECO:0007669"/>
    <property type="project" value="InterPro"/>
</dbReference>
<feature type="compositionally biased region" description="Polar residues" evidence="1">
    <location>
        <begin position="440"/>
        <end position="459"/>
    </location>
</feature>
<dbReference type="PANTHER" id="PTHR28067:SF1">
    <property type="entry name" value="DNA REPLICATION REGULATOR SLD3"/>
    <property type="match status" value="1"/>
</dbReference>
<proteinExistence type="predicted"/>
<dbReference type="InterPro" id="IPR042511">
    <property type="entry name" value="Sld3"/>
</dbReference>
<dbReference type="AlphaFoldDB" id="Q6CKH3"/>
<dbReference type="InterPro" id="IPR041393">
    <property type="entry name" value="Sld3_N"/>
</dbReference>
<dbReference type="HOGENOM" id="CLU_409479_0_0_1"/>
<dbReference type="PANTHER" id="PTHR28067">
    <property type="entry name" value="DNA REPLICATION REGULATOR SLD3"/>
    <property type="match status" value="1"/>
</dbReference>
<feature type="domain" description="Sld3 N-terminal" evidence="3">
    <location>
        <begin position="10"/>
        <end position="124"/>
    </location>
</feature>
<feature type="region of interest" description="Disordered" evidence="1">
    <location>
        <begin position="432"/>
        <end position="473"/>
    </location>
</feature>
<dbReference type="STRING" id="284590.Q6CKH3"/>
<evidence type="ECO:0000259" key="2">
    <source>
        <dbReference type="Pfam" id="PF08639"/>
    </source>
</evidence>
<dbReference type="Pfam" id="PF08639">
    <property type="entry name" value="Sld3_STD"/>
    <property type="match status" value="2"/>
</dbReference>
<dbReference type="Gene3D" id="1.20.58.2130">
    <property type="match status" value="1"/>
</dbReference>
<feature type="domain" description="DNA replication regulator Sld3 C-terminal" evidence="2">
    <location>
        <begin position="269"/>
        <end position="554"/>
    </location>
</feature>
<dbReference type="KEGG" id="kla:KLLA0_F10681g"/>
<dbReference type="GO" id="GO:0031261">
    <property type="term" value="C:DNA replication preinitiation complex"/>
    <property type="evidence" value="ECO:0007669"/>
    <property type="project" value="TreeGrafter"/>
</dbReference>
<name>Q6CKH3_KLULA</name>
<dbReference type="InParanoid" id="Q6CKH3"/>
<feature type="domain" description="DNA replication regulator Sld3 C-terminal" evidence="2">
    <location>
        <begin position="170"/>
        <end position="230"/>
    </location>
</feature>
<dbReference type="eggNOG" id="ENOG502RE09">
    <property type="taxonomic scope" value="Eukaryota"/>
</dbReference>
<dbReference type="Proteomes" id="UP000000598">
    <property type="component" value="Chromosome F"/>
</dbReference>
<dbReference type="PaxDb" id="284590-Q6CKH3"/>
<reference evidence="4 5" key="1">
    <citation type="journal article" date="2004" name="Nature">
        <title>Genome evolution in yeasts.</title>
        <authorList>
            <consortium name="Genolevures"/>
            <person name="Dujon B."/>
            <person name="Sherman D."/>
            <person name="Fischer G."/>
            <person name="Durrens P."/>
            <person name="Casaregola S."/>
            <person name="Lafontaine I."/>
            <person name="de Montigny J."/>
            <person name="Marck C."/>
            <person name="Neuveglise C."/>
            <person name="Talla E."/>
            <person name="Goffard N."/>
            <person name="Frangeul L."/>
            <person name="Aigle M."/>
            <person name="Anthouard V."/>
            <person name="Babour A."/>
            <person name="Barbe V."/>
            <person name="Barnay S."/>
            <person name="Blanchin S."/>
            <person name="Beckerich J.M."/>
            <person name="Beyne E."/>
            <person name="Bleykasten C."/>
            <person name="Boisrame A."/>
            <person name="Boyer J."/>
            <person name="Cattolico L."/>
            <person name="Confanioleri F."/>
            <person name="de Daruvar A."/>
            <person name="Despons L."/>
            <person name="Fabre E."/>
            <person name="Fairhead C."/>
            <person name="Ferry-Dumazet H."/>
            <person name="Groppi A."/>
            <person name="Hantraye F."/>
            <person name="Hennequin C."/>
            <person name="Jauniaux N."/>
            <person name="Joyet P."/>
            <person name="Kachouri R."/>
            <person name="Kerrest A."/>
            <person name="Koszul R."/>
            <person name="Lemaire M."/>
            <person name="Lesur I."/>
            <person name="Ma L."/>
            <person name="Muller H."/>
            <person name="Nicaud J.M."/>
            <person name="Nikolski M."/>
            <person name="Oztas S."/>
            <person name="Ozier-Kalogeropoulos O."/>
            <person name="Pellenz S."/>
            <person name="Potier S."/>
            <person name="Richard G.F."/>
            <person name="Straub M.L."/>
            <person name="Suleau A."/>
            <person name="Swennene D."/>
            <person name="Tekaia F."/>
            <person name="Wesolowski-Louvel M."/>
            <person name="Westhof E."/>
            <person name="Wirth B."/>
            <person name="Zeniou-Meyer M."/>
            <person name="Zivanovic I."/>
            <person name="Bolotin-Fukuhara M."/>
            <person name="Thierry A."/>
            <person name="Bouchier C."/>
            <person name="Caudron B."/>
            <person name="Scarpelli C."/>
            <person name="Gaillardin C."/>
            <person name="Weissenbach J."/>
            <person name="Wincker P."/>
            <person name="Souciet J.L."/>
        </authorList>
    </citation>
    <scope>NUCLEOTIDE SEQUENCE [LARGE SCALE GENOMIC DNA]</scope>
    <source>
        <strain evidence="5">ATCC 8585 / CBS 2359 / DSM 70799 / NBRC 1267 / NRRL Y-1140 / WM37</strain>
    </source>
</reference>
<evidence type="ECO:0000256" key="1">
    <source>
        <dbReference type="SAM" id="MobiDB-lite"/>
    </source>
</evidence>
<dbReference type="InterPro" id="IPR013948">
    <property type="entry name" value="DNA_replication_reg_Sld3_C"/>
</dbReference>